<dbReference type="AlphaFoldDB" id="A0AAU2VAS2"/>
<evidence type="ECO:0000313" key="1">
    <source>
        <dbReference type="EMBL" id="WTW64592.1"/>
    </source>
</evidence>
<reference evidence="1" key="1">
    <citation type="submission" date="2022-10" db="EMBL/GenBank/DDBJ databases">
        <title>The complete genomes of actinobacterial strains from the NBC collection.</title>
        <authorList>
            <person name="Joergensen T.S."/>
            <person name="Alvarez Arevalo M."/>
            <person name="Sterndorff E.B."/>
            <person name="Faurdal D."/>
            <person name="Vuksanovic O."/>
            <person name="Mourched A.-S."/>
            <person name="Charusanti P."/>
            <person name="Shaw S."/>
            <person name="Blin K."/>
            <person name="Weber T."/>
        </authorList>
    </citation>
    <scope>NUCLEOTIDE SEQUENCE</scope>
    <source>
        <strain evidence="1">NBC_00003</strain>
    </source>
</reference>
<gene>
    <name evidence="1" type="ORF">OG549_30270</name>
</gene>
<name>A0AAU2VAS2_9ACTN</name>
<dbReference type="EMBL" id="CP108318">
    <property type="protein sequence ID" value="WTW64592.1"/>
    <property type="molecule type" value="Genomic_DNA"/>
</dbReference>
<accession>A0AAU2VAS2</accession>
<sequence length="72" mass="7573">MNNEALSQLSTELGAAPPDSLAELTEDQLAFLAGALRKERESRAAGLGEAAEEALGLVPALARGPVRRILFK</sequence>
<protein>
    <submittedName>
        <fullName evidence="1">Uncharacterized protein</fullName>
    </submittedName>
</protein>
<organism evidence="1">
    <name type="scientific">Streptomyces sp. NBC_00003</name>
    <dbReference type="NCBI Taxonomy" id="2903608"/>
    <lineage>
        <taxon>Bacteria</taxon>
        <taxon>Bacillati</taxon>
        <taxon>Actinomycetota</taxon>
        <taxon>Actinomycetes</taxon>
        <taxon>Kitasatosporales</taxon>
        <taxon>Streptomycetaceae</taxon>
        <taxon>Streptomyces</taxon>
    </lineage>
</organism>
<proteinExistence type="predicted"/>